<proteinExistence type="predicted"/>
<dbReference type="HOGENOM" id="CLU_585411_0_0_1"/>
<feature type="compositionally biased region" description="Low complexity" evidence="1">
    <location>
        <begin position="271"/>
        <end position="282"/>
    </location>
</feature>
<protein>
    <submittedName>
        <fullName evidence="2">Uncharacterized protein</fullName>
    </submittedName>
</protein>
<evidence type="ECO:0000313" key="2">
    <source>
        <dbReference type="EMBL" id="EME78135.1"/>
    </source>
</evidence>
<gene>
    <name evidence="2" type="ORF">MYCFIDRAFT_179579</name>
</gene>
<sequence>MWSLYCIEHYRATPFSARTDRSEMQGVRQRRKTEVLLHTYSTSTAAPDKELTRQTLPMLLKIRIKILRRTSPLDQRPSVKLRILVFPDRVVPKCWVSQYLPFSLLAVWTRFSIEEEKADFSCGAFALEGQNKTQAPLLVPRMEESEVEYRESWVRQKPFVKYVATSETVDHALGIRTPGLMRFLNSTMISFQFREDPYFCFAIAPVYNYDSKLHLTDREGRNPSAEMIPNMEHERASEELLLKATSFDRKVDSFTGSRDEEDQWEGEGQLSPTTTRSSSRSRMSSFAKTSTAAFSRLLKKSQRVVLTWRANVAPKKRLNFAKHDFFLPKLDFVVRVLFQDRASRNISTLSSGLPTSETNSSPSTQTDEVVHSNNGPFLADPGRRPEKVAWLIVSIAWSVRAVYQAEMRTIPESSSLHKAIKKWRMQECWRKHRDRDADLGARVGKERPARRFSAIKQNERSELQKAA</sequence>
<feature type="region of interest" description="Disordered" evidence="1">
    <location>
        <begin position="254"/>
        <end position="282"/>
    </location>
</feature>
<keyword evidence="3" id="KW-1185">Reference proteome</keyword>
<dbReference type="GeneID" id="19334157"/>
<evidence type="ECO:0000313" key="3">
    <source>
        <dbReference type="Proteomes" id="UP000016932"/>
    </source>
</evidence>
<reference evidence="2 3" key="1">
    <citation type="journal article" date="2012" name="PLoS Pathog.">
        <title>Diverse lifestyles and strategies of plant pathogenesis encoded in the genomes of eighteen Dothideomycetes fungi.</title>
        <authorList>
            <person name="Ohm R.A."/>
            <person name="Feau N."/>
            <person name="Henrissat B."/>
            <person name="Schoch C.L."/>
            <person name="Horwitz B.A."/>
            <person name="Barry K.W."/>
            <person name="Condon B.J."/>
            <person name="Copeland A.C."/>
            <person name="Dhillon B."/>
            <person name="Glaser F."/>
            <person name="Hesse C.N."/>
            <person name="Kosti I."/>
            <person name="LaButti K."/>
            <person name="Lindquist E.A."/>
            <person name="Lucas S."/>
            <person name="Salamov A.A."/>
            <person name="Bradshaw R.E."/>
            <person name="Ciuffetti L."/>
            <person name="Hamelin R.C."/>
            <person name="Kema G.H.J."/>
            <person name="Lawrence C."/>
            <person name="Scott J.A."/>
            <person name="Spatafora J.W."/>
            <person name="Turgeon B.G."/>
            <person name="de Wit P.J.G.M."/>
            <person name="Zhong S."/>
            <person name="Goodwin S.B."/>
            <person name="Grigoriev I.V."/>
        </authorList>
    </citation>
    <scope>NUCLEOTIDE SEQUENCE [LARGE SCALE GENOMIC DNA]</scope>
    <source>
        <strain evidence="2 3">CIRAD86</strain>
    </source>
</reference>
<feature type="compositionally biased region" description="Basic and acidic residues" evidence="1">
    <location>
        <begin position="457"/>
        <end position="467"/>
    </location>
</feature>
<feature type="region of interest" description="Disordered" evidence="1">
    <location>
        <begin position="348"/>
        <end position="370"/>
    </location>
</feature>
<dbReference type="VEuPathDB" id="FungiDB:MYCFIDRAFT_179579"/>
<feature type="compositionally biased region" description="Basic and acidic residues" evidence="1">
    <location>
        <begin position="435"/>
        <end position="449"/>
    </location>
</feature>
<dbReference type="RefSeq" id="XP_007931825.1">
    <property type="nucleotide sequence ID" value="XM_007933634.1"/>
</dbReference>
<dbReference type="EMBL" id="KB446564">
    <property type="protein sequence ID" value="EME78135.1"/>
    <property type="molecule type" value="Genomic_DNA"/>
</dbReference>
<name>M2YK45_PSEFD</name>
<accession>M2YK45</accession>
<evidence type="ECO:0000256" key="1">
    <source>
        <dbReference type="SAM" id="MobiDB-lite"/>
    </source>
</evidence>
<dbReference type="Proteomes" id="UP000016932">
    <property type="component" value="Unassembled WGS sequence"/>
</dbReference>
<organism evidence="2 3">
    <name type="scientific">Pseudocercospora fijiensis (strain CIRAD86)</name>
    <name type="common">Black leaf streak disease fungus</name>
    <name type="synonym">Mycosphaerella fijiensis</name>
    <dbReference type="NCBI Taxonomy" id="383855"/>
    <lineage>
        <taxon>Eukaryota</taxon>
        <taxon>Fungi</taxon>
        <taxon>Dikarya</taxon>
        <taxon>Ascomycota</taxon>
        <taxon>Pezizomycotina</taxon>
        <taxon>Dothideomycetes</taxon>
        <taxon>Dothideomycetidae</taxon>
        <taxon>Mycosphaerellales</taxon>
        <taxon>Mycosphaerellaceae</taxon>
        <taxon>Pseudocercospora</taxon>
    </lineage>
</organism>
<dbReference type="KEGG" id="pfj:MYCFIDRAFT_179579"/>
<feature type="region of interest" description="Disordered" evidence="1">
    <location>
        <begin position="435"/>
        <end position="467"/>
    </location>
</feature>
<dbReference type="AlphaFoldDB" id="M2YK45"/>